<evidence type="ECO:0000256" key="1">
    <source>
        <dbReference type="ARBA" id="ARBA00001974"/>
    </source>
</evidence>
<feature type="compositionally biased region" description="Acidic residues" evidence="5">
    <location>
        <begin position="170"/>
        <end position="179"/>
    </location>
</feature>
<gene>
    <name evidence="7" type="ORF">CDEB00056_LOCUS22900</name>
</gene>
<keyword evidence="3" id="KW-0274">FAD</keyword>
<dbReference type="Gene3D" id="3.50.50.60">
    <property type="entry name" value="FAD/NAD(P)-binding domain"/>
    <property type="match status" value="1"/>
</dbReference>
<dbReference type="GO" id="GO:0016491">
    <property type="term" value="F:oxidoreductase activity"/>
    <property type="evidence" value="ECO:0007669"/>
    <property type="project" value="UniProtKB-KW"/>
</dbReference>
<keyword evidence="2" id="KW-0285">Flavoprotein</keyword>
<dbReference type="EMBL" id="HBIO01029849">
    <property type="protein sequence ID" value="CAE0478047.1"/>
    <property type="molecule type" value="Transcribed_RNA"/>
</dbReference>
<accession>A0A7S3QI38</accession>
<evidence type="ECO:0000313" key="7">
    <source>
        <dbReference type="EMBL" id="CAE0478047.1"/>
    </source>
</evidence>
<evidence type="ECO:0000256" key="3">
    <source>
        <dbReference type="ARBA" id="ARBA00022827"/>
    </source>
</evidence>
<dbReference type="PANTHER" id="PTHR46496">
    <property type="match status" value="1"/>
</dbReference>
<dbReference type="InterPro" id="IPR036188">
    <property type="entry name" value="FAD/NAD-bd_sf"/>
</dbReference>
<sequence>MVMGYIKCDQYCVVGLKSFHSKYPGVMTWTVNTREPDAAVKFSHPRDALGAYLDSITKNDNDNDDDDDDDNKKTASLIEAVFELADPEELHHSLPFVTIALPEENQDANVNGTTGWGGTGRVTLIGDAAHAMRSAGGQGGAMAFEDCVVLARILEQTQAQASCGGNANDNDNDTVDEDDVHASNVHHTTRASIETAVQEFESSRLPRVRTIWNDQWERAERAYKGDFTSSRTVADELDYQAWVDKGV</sequence>
<evidence type="ECO:0000259" key="6">
    <source>
        <dbReference type="Pfam" id="PF01494"/>
    </source>
</evidence>
<dbReference type="SUPFAM" id="SSF51905">
    <property type="entry name" value="FAD/NAD(P)-binding domain"/>
    <property type="match status" value="1"/>
</dbReference>
<dbReference type="Pfam" id="PF01494">
    <property type="entry name" value="FAD_binding_3"/>
    <property type="match status" value="1"/>
</dbReference>
<evidence type="ECO:0000256" key="5">
    <source>
        <dbReference type="SAM" id="MobiDB-lite"/>
    </source>
</evidence>
<reference evidence="7" key="1">
    <citation type="submission" date="2021-01" db="EMBL/GenBank/DDBJ databases">
        <authorList>
            <person name="Corre E."/>
            <person name="Pelletier E."/>
            <person name="Niang G."/>
            <person name="Scheremetjew M."/>
            <person name="Finn R."/>
            <person name="Kale V."/>
            <person name="Holt S."/>
            <person name="Cochrane G."/>
            <person name="Meng A."/>
            <person name="Brown T."/>
            <person name="Cohen L."/>
        </authorList>
    </citation>
    <scope>NUCLEOTIDE SEQUENCE</scope>
    <source>
        <strain evidence="7">MM31A-1</strain>
    </source>
</reference>
<keyword evidence="4" id="KW-0560">Oxidoreductase</keyword>
<dbReference type="InterPro" id="IPR002938">
    <property type="entry name" value="FAD-bd"/>
</dbReference>
<dbReference type="PANTHER" id="PTHR46496:SF1">
    <property type="entry name" value="ZEAXANTHIN EPOXIDASE, CHLOROPLASTIC"/>
    <property type="match status" value="1"/>
</dbReference>
<dbReference type="AlphaFoldDB" id="A0A7S3QI38"/>
<dbReference type="GO" id="GO:0071949">
    <property type="term" value="F:FAD binding"/>
    <property type="evidence" value="ECO:0007669"/>
    <property type="project" value="InterPro"/>
</dbReference>
<feature type="domain" description="FAD-binding" evidence="6">
    <location>
        <begin position="119"/>
        <end position="156"/>
    </location>
</feature>
<comment type="cofactor">
    <cofactor evidence="1">
        <name>FAD</name>
        <dbReference type="ChEBI" id="CHEBI:57692"/>
    </cofactor>
</comment>
<evidence type="ECO:0000256" key="2">
    <source>
        <dbReference type="ARBA" id="ARBA00022630"/>
    </source>
</evidence>
<proteinExistence type="predicted"/>
<protein>
    <recommendedName>
        <fullName evidence="6">FAD-binding domain-containing protein</fullName>
    </recommendedName>
</protein>
<feature type="region of interest" description="Disordered" evidence="5">
    <location>
        <begin position="162"/>
        <end position="187"/>
    </location>
</feature>
<name>A0A7S3QI38_9STRA</name>
<organism evidence="7">
    <name type="scientific">Chaetoceros debilis</name>
    <dbReference type="NCBI Taxonomy" id="122233"/>
    <lineage>
        <taxon>Eukaryota</taxon>
        <taxon>Sar</taxon>
        <taxon>Stramenopiles</taxon>
        <taxon>Ochrophyta</taxon>
        <taxon>Bacillariophyta</taxon>
        <taxon>Coscinodiscophyceae</taxon>
        <taxon>Chaetocerotophycidae</taxon>
        <taxon>Chaetocerotales</taxon>
        <taxon>Chaetocerotaceae</taxon>
        <taxon>Chaetoceros</taxon>
    </lineage>
</organism>
<evidence type="ECO:0000256" key="4">
    <source>
        <dbReference type="ARBA" id="ARBA00023002"/>
    </source>
</evidence>